<dbReference type="Pfam" id="PF19776">
    <property type="entry name" value="DUF6262"/>
    <property type="match status" value="1"/>
</dbReference>
<dbReference type="Gene3D" id="1.10.287.1490">
    <property type="match status" value="1"/>
</dbReference>
<keyword evidence="3" id="KW-1185">Reference proteome</keyword>
<dbReference type="InterPro" id="IPR046229">
    <property type="entry name" value="TnpC-like"/>
</dbReference>
<dbReference type="Proteomes" id="UP000783871">
    <property type="component" value="Unassembled WGS sequence"/>
</dbReference>
<evidence type="ECO:0008006" key="4">
    <source>
        <dbReference type="Google" id="ProtNLM"/>
    </source>
</evidence>
<evidence type="ECO:0000313" key="3">
    <source>
        <dbReference type="Proteomes" id="UP000783871"/>
    </source>
</evidence>
<dbReference type="EMBL" id="JAATEO010000018">
    <property type="protein sequence ID" value="NJP33746.1"/>
    <property type="molecule type" value="Genomic_DNA"/>
</dbReference>
<organism evidence="2 3">
    <name type="scientific">Micromonospora thermarum</name>
    <dbReference type="NCBI Taxonomy" id="2720024"/>
    <lineage>
        <taxon>Bacteria</taxon>
        <taxon>Bacillati</taxon>
        <taxon>Actinomycetota</taxon>
        <taxon>Actinomycetes</taxon>
        <taxon>Micromonosporales</taxon>
        <taxon>Micromonosporaceae</taxon>
        <taxon>Micromonospora</taxon>
    </lineage>
</organism>
<dbReference type="RefSeq" id="WP_168002115.1">
    <property type="nucleotide sequence ID" value="NZ_JAATEO010000018.1"/>
</dbReference>
<feature type="coiled-coil region" evidence="1">
    <location>
        <begin position="139"/>
        <end position="194"/>
    </location>
</feature>
<gene>
    <name evidence="2" type="ORF">HCJ94_17595</name>
</gene>
<reference evidence="2 3" key="1">
    <citation type="submission" date="2020-03" db="EMBL/GenBank/DDBJ databases">
        <title>WGS of actinomycetes isolated from Thailand.</title>
        <authorList>
            <person name="Thawai C."/>
        </authorList>
    </citation>
    <scope>NUCLEOTIDE SEQUENCE [LARGE SCALE GENOMIC DNA]</scope>
    <source>
        <strain evidence="2 3">HSS6-12</strain>
    </source>
</reference>
<sequence length="203" mass="22906">MAIPDHGTLRTMAANHARQQSTRDKLDRIEATLRTMRRERTTITYPAVARRAGVSRTFLYQNPDAKKLVTTAIAASGDQRRQTQAAADAHIEASWHQRALNAEDALKATYTEIDTQRERIGILLGQLRDLQAEYTDGTAQRLTAENTELKQRVRQLTEDNRRLDQKLQAARSNNRFLDKRLADLEAELLDAQLNHPAGAPPLS</sequence>
<evidence type="ECO:0000313" key="2">
    <source>
        <dbReference type="EMBL" id="NJP33746.1"/>
    </source>
</evidence>
<name>A0ABX0Z7B7_9ACTN</name>
<proteinExistence type="predicted"/>
<protein>
    <recommendedName>
        <fullName evidence="4">Transposase</fullName>
    </recommendedName>
</protein>
<comment type="caution">
    <text evidence="2">The sequence shown here is derived from an EMBL/GenBank/DDBJ whole genome shotgun (WGS) entry which is preliminary data.</text>
</comment>
<evidence type="ECO:0000256" key="1">
    <source>
        <dbReference type="SAM" id="Coils"/>
    </source>
</evidence>
<accession>A0ABX0Z7B7</accession>
<keyword evidence="1" id="KW-0175">Coiled coil</keyword>